<sequence>MGASVGSDAAPSHYSLLSLLLLDLVICLHWAGSTAVDVAQGPAAAGYNLIQSEPISKFRKLNIQSLVFCFGITKSMASRIKLLYLTVAWSLYHIGALAGGTITRLVPQQTNHHGHRLRRQETSTLSTCAGVEGYYECSFSLGGGCCPQGLICGTGQECNPPSTTSTTTKVYCDQGWFACPSSYGGGCCLGGGICGPGVCSLYSSFTATVTSASSGEQTGLVLSTITSTAVSSQIDPTLTSVFSVVVTGTETASRVTTTVFATGGATGGLTAGQIGGISAGAVVGFLLLVALGWLIVRHLIRISRFMDNFNKNRELPEKPIIKEDSHGRAVELTEIDSSNGGNGETVTELSPQERPQLLEEWGRHGSRGNELTGSYEAHGLSELDSASVVRT</sequence>
<organism evidence="4 5">
    <name type="scientific">Phomopsis amygdali</name>
    <name type="common">Fusicoccum amygdali</name>
    <dbReference type="NCBI Taxonomy" id="1214568"/>
    <lineage>
        <taxon>Eukaryota</taxon>
        <taxon>Fungi</taxon>
        <taxon>Dikarya</taxon>
        <taxon>Ascomycota</taxon>
        <taxon>Pezizomycotina</taxon>
        <taxon>Sordariomycetes</taxon>
        <taxon>Sordariomycetidae</taxon>
        <taxon>Diaporthales</taxon>
        <taxon>Diaporthaceae</taxon>
        <taxon>Diaporthe</taxon>
    </lineage>
</organism>
<evidence type="ECO:0000313" key="5">
    <source>
        <dbReference type="Proteomes" id="UP001265746"/>
    </source>
</evidence>
<accession>A0AAD9W7G7</accession>
<gene>
    <name evidence="4" type="ORF">N8I77_004864</name>
</gene>
<reference evidence="4" key="1">
    <citation type="submission" date="2023-06" db="EMBL/GenBank/DDBJ databases">
        <authorList>
            <person name="Noh H."/>
        </authorList>
    </citation>
    <scope>NUCLEOTIDE SEQUENCE</scope>
    <source>
        <strain evidence="4">DUCC20226</strain>
    </source>
</reference>
<name>A0AAD9W7G7_PHOAM</name>
<dbReference type="AlphaFoldDB" id="A0AAD9W7G7"/>
<evidence type="ECO:0000256" key="2">
    <source>
        <dbReference type="SAM" id="Phobius"/>
    </source>
</evidence>
<protein>
    <submittedName>
        <fullName evidence="4">Uncharacterized protein</fullName>
    </submittedName>
</protein>
<feature type="transmembrane region" description="Helical" evidence="2">
    <location>
        <begin position="274"/>
        <end position="296"/>
    </location>
</feature>
<evidence type="ECO:0000256" key="3">
    <source>
        <dbReference type="SAM" id="SignalP"/>
    </source>
</evidence>
<evidence type="ECO:0000256" key="1">
    <source>
        <dbReference type="SAM" id="MobiDB-lite"/>
    </source>
</evidence>
<proteinExistence type="predicted"/>
<feature type="chain" id="PRO_5042087523" evidence="3">
    <location>
        <begin position="36"/>
        <end position="391"/>
    </location>
</feature>
<keyword evidence="3" id="KW-0732">Signal</keyword>
<feature type="compositionally biased region" description="Polar residues" evidence="1">
    <location>
        <begin position="335"/>
        <end position="350"/>
    </location>
</feature>
<keyword evidence="2" id="KW-1133">Transmembrane helix</keyword>
<dbReference type="EMBL" id="JAUJFL010000002">
    <property type="protein sequence ID" value="KAK2611530.1"/>
    <property type="molecule type" value="Genomic_DNA"/>
</dbReference>
<feature type="signal peptide" evidence="3">
    <location>
        <begin position="1"/>
        <end position="35"/>
    </location>
</feature>
<keyword evidence="2" id="KW-0472">Membrane</keyword>
<feature type="region of interest" description="Disordered" evidence="1">
    <location>
        <begin position="335"/>
        <end position="376"/>
    </location>
</feature>
<evidence type="ECO:0000313" key="4">
    <source>
        <dbReference type="EMBL" id="KAK2611530.1"/>
    </source>
</evidence>
<keyword evidence="5" id="KW-1185">Reference proteome</keyword>
<comment type="caution">
    <text evidence="4">The sequence shown here is derived from an EMBL/GenBank/DDBJ whole genome shotgun (WGS) entry which is preliminary data.</text>
</comment>
<keyword evidence="2" id="KW-0812">Transmembrane</keyword>
<dbReference type="Proteomes" id="UP001265746">
    <property type="component" value="Unassembled WGS sequence"/>
</dbReference>